<organism evidence="2 3">
    <name type="scientific">Phoxinus phoxinus</name>
    <name type="common">Eurasian minnow</name>
    <dbReference type="NCBI Taxonomy" id="58324"/>
    <lineage>
        <taxon>Eukaryota</taxon>
        <taxon>Metazoa</taxon>
        <taxon>Chordata</taxon>
        <taxon>Craniata</taxon>
        <taxon>Vertebrata</taxon>
        <taxon>Euteleostomi</taxon>
        <taxon>Actinopterygii</taxon>
        <taxon>Neopterygii</taxon>
        <taxon>Teleostei</taxon>
        <taxon>Ostariophysi</taxon>
        <taxon>Cypriniformes</taxon>
        <taxon>Leuciscidae</taxon>
        <taxon>Phoxininae</taxon>
        <taxon>Phoxinus</taxon>
    </lineage>
</organism>
<comment type="caution">
    <text evidence="2">The sequence shown here is derived from an EMBL/GenBank/DDBJ whole genome shotgun (WGS) entry which is preliminary data.</text>
</comment>
<evidence type="ECO:0000313" key="3">
    <source>
        <dbReference type="Proteomes" id="UP001364617"/>
    </source>
</evidence>
<feature type="chain" id="PRO_5042890307" evidence="1">
    <location>
        <begin position="24"/>
        <end position="145"/>
    </location>
</feature>
<dbReference type="Proteomes" id="UP001364617">
    <property type="component" value="Unassembled WGS sequence"/>
</dbReference>
<dbReference type="EMBL" id="JAYKXH010000013">
    <property type="protein sequence ID" value="KAK7148825.1"/>
    <property type="molecule type" value="Genomic_DNA"/>
</dbReference>
<name>A0AAN9CUR9_9TELE</name>
<protein>
    <submittedName>
        <fullName evidence="2">Uncharacterized protein</fullName>
    </submittedName>
</protein>
<feature type="signal peptide" evidence="1">
    <location>
        <begin position="1"/>
        <end position="23"/>
    </location>
</feature>
<dbReference type="AlphaFoldDB" id="A0AAN9CUR9"/>
<gene>
    <name evidence="2" type="ORF">R3I93_012990</name>
</gene>
<keyword evidence="3" id="KW-1185">Reference proteome</keyword>
<sequence>MDTNVCFVFLLAIGLSAQMPVRSAKSEFQIDFEDLVGKVKLEDGKGTLLDCTENCDDVKETACKCVHFDHCMNSTVLNCISTGLQRFNLVSSEDVLLRLTEIPDLHNIIQADQHQWHTLVSPRRFLEYIQEEYQKFNMQKNYRYV</sequence>
<proteinExistence type="predicted"/>
<evidence type="ECO:0000313" key="2">
    <source>
        <dbReference type="EMBL" id="KAK7148825.1"/>
    </source>
</evidence>
<evidence type="ECO:0000256" key="1">
    <source>
        <dbReference type="SAM" id="SignalP"/>
    </source>
</evidence>
<keyword evidence="1" id="KW-0732">Signal</keyword>
<reference evidence="2 3" key="1">
    <citation type="submission" date="2024-02" db="EMBL/GenBank/DDBJ databases">
        <title>Chromosome-level genome assembly of the Eurasian Minnow (Phoxinus phoxinus).</title>
        <authorList>
            <person name="Oriowo T.O."/>
            <person name="Martin S."/>
            <person name="Stange M."/>
            <person name="Chrysostomakis Y."/>
            <person name="Brown T."/>
            <person name="Winkler S."/>
            <person name="Kukowka S."/>
            <person name="Myers E.W."/>
            <person name="Bohne A."/>
        </authorList>
    </citation>
    <scope>NUCLEOTIDE SEQUENCE [LARGE SCALE GENOMIC DNA]</scope>
    <source>
        <strain evidence="2">ZFMK-TIS-60720</strain>
        <tissue evidence="2">Whole Organism</tissue>
    </source>
</reference>
<accession>A0AAN9CUR9</accession>